<evidence type="ECO:0000313" key="1">
    <source>
        <dbReference type="EMBL" id="KAK7537988.1"/>
    </source>
</evidence>
<sequence length="151" mass="16915">MRFSSIVLQWHRRHEKEERMLLGGRGLFSETMNRIGNSRRLSLGLLEQTGRIRECWNDTVRCGFVAPPSWMYISTATTAACFAAVSCLAVDLRPFSGSGRCCFSSCCSKKAVLSWSRMAACHRPDYRSSFSPQSAERPLRPLRCAPASICA</sequence>
<keyword evidence="2" id="KW-1185">Reference proteome</keyword>
<reference evidence="1 2" key="1">
    <citation type="submission" date="2024-04" db="EMBL/GenBank/DDBJ databases">
        <title>Phyllosticta paracitricarpa is synonymous to the EU quarantine fungus P. citricarpa based on phylogenomic analyses.</title>
        <authorList>
            <consortium name="Lawrence Berkeley National Laboratory"/>
            <person name="Van Ingen-Buijs V.A."/>
            <person name="Van Westerhoven A.C."/>
            <person name="Haridas S."/>
            <person name="Skiadas P."/>
            <person name="Martin F."/>
            <person name="Groenewald J.Z."/>
            <person name="Crous P.W."/>
            <person name="Seidl M.F."/>
        </authorList>
    </citation>
    <scope>NUCLEOTIDE SEQUENCE [LARGE SCALE GENOMIC DNA]</scope>
    <source>
        <strain evidence="1 2">CBS 122670</strain>
    </source>
</reference>
<protein>
    <submittedName>
        <fullName evidence="1">Uncharacterized protein</fullName>
    </submittedName>
</protein>
<dbReference type="EMBL" id="JBBPDW010000031">
    <property type="protein sequence ID" value="KAK7537988.1"/>
    <property type="molecule type" value="Genomic_DNA"/>
</dbReference>
<gene>
    <name evidence="1" type="ORF">IWX46DRAFT_608558</name>
</gene>
<comment type="caution">
    <text evidence="1">The sequence shown here is derived from an EMBL/GenBank/DDBJ whole genome shotgun (WGS) entry which is preliminary data.</text>
</comment>
<accession>A0ABR1LS24</accession>
<proteinExistence type="predicted"/>
<name>A0ABR1LS24_9PEZI</name>
<evidence type="ECO:0000313" key="2">
    <source>
        <dbReference type="Proteomes" id="UP001365128"/>
    </source>
</evidence>
<organism evidence="1 2">
    <name type="scientific">Phyllosticta citricarpa</name>
    <dbReference type="NCBI Taxonomy" id="55181"/>
    <lineage>
        <taxon>Eukaryota</taxon>
        <taxon>Fungi</taxon>
        <taxon>Dikarya</taxon>
        <taxon>Ascomycota</taxon>
        <taxon>Pezizomycotina</taxon>
        <taxon>Dothideomycetes</taxon>
        <taxon>Dothideomycetes incertae sedis</taxon>
        <taxon>Botryosphaeriales</taxon>
        <taxon>Phyllostictaceae</taxon>
        <taxon>Phyllosticta</taxon>
    </lineage>
</organism>
<dbReference type="Proteomes" id="UP001365128">
    <property type="component" value="Unassembled WGS sequence"/>
</dbReference>